<gene>
    <name evidence="1" type="ORF">SAMN05444359_101218</name>
</gene>
<dbReference type="NCBIfam" id="TIGR02221">
    <property type="entry name" value="cas_TM1812"/>
    <property type="match status" value="1"/>
</dbReference>
<dbReference type="InterPro" id="IPR013383">
    <property type="entry name" value="CRISPR-assoc_prot_DxTHG_CS"/>
</dbReference>
<evidence type="ECO:0000313" key="2">
    <source>
        <dbReference type="Proteomes" id="UP000199021"/>
    </source>
</evidence>
<reference evidence="2" key="1">
    <citation type="submission" date="2016-10" db="EMBL/GenBank/DDBJ databases">
        <authorList>
            <person name="Varghese N."/>
            <person name="Submissions S."/>
        </authorList>
    </citation>
    <scope>NUCLEOTIDE SEQUENCE [LARGE SCALE GENOMIC DNA]</scope>
    <source>
        <strain evidence="2">DSM 24740</strain>
    </source>
</reference>
<proteinExistence type="predicted"/>
<protein>
    <submittedName>
        <fullName evidence="1">CRISPR-associated protein, TM1812 family</fullName>
    </submittedName>
</protein>
<evidence type="ECO:0000313" key="1">
    <source>
        <dbReference type="EMBL" id="SEP60677.1"/>
    </source>
</evidence>
<sequence>MKPRNVFISFLGTSPYGGSRYIGEKPQVDRATRFVQVATLASVAEQFGKDDQVYIFTTKESLKNWDDQPIKGDPESVDVKLKSEILELNIGCNIENVMVPDGKTQNEVWDIFSIIFEKLEVQDNLYFDITHGFRSLPLLALPLINYAKLLKNITVSGIFYGAYDRNKWKSSVWNLTDFSKLQDWTNNANIFLRTGNAKGLAEQIEGDAYAEIKEGLERFSEFTLVNRGMDIYSGQEIMKLSKDLEQAKESEDPAEKAVLPILNKVKDRFKDYQEDTAINGFYAVRWCINNGLIQQAATLLEEFIVTYLMDLIGNEKKTSSVTRAVILSFAKQGPAKYKLGTRAGYPLEKEKKVCDELSKITELSSIGAVAKVISDKVRNDVNHAGFRKKPGPKSYTEIRSIIIEQFNNLCDVLAIRGHQIEKLSL</sequence>
<keyword evidence="2" id="KW-1185">Reference proteome</keyword>
<name>A0A1H8Z8T2_9BACT</name>
<dbReference type="RefSeq" id="WP_090164953.1">
    <property type="nucleotide sequence ID" value="NZ_FOFB01000001.1"/>
</dbReference>
<dbReference type="SUPFAM" id="SSF160980">
    <property type="entry name" value="SSO1389-like"/>
    <property type="match status" value="1"/>
</dbReference>
<dbReference type="OrthoDB" id="9777703at2"/>
<dbReference type="NCBIfam" id="TIGR02549">
    <property type="entry name" value="CRISPR_DxTHG"/>
    <property type="match status" value="1"/>
</dbReference>
<dbReference type="STRING" id="478744.SAMN05444359_101218"/>
<dbReference type="AlphaFoldDB" id="A0A1H8Z8T2"/>
<dbReference type="InParanoid" id="A0A1H8Z8T2"/>
<dbReference type="EMBL" id="FOFB01000001">
    <property type="protein sequence ID" value="SEP60677.1"/>
    <property type="molecule type" value="Genomic_DNA"/>
</dbReference>
<organism evidence="1 2">
    <name type="scientific">Neolewinella agarilytica</name>
    <dbReference type="NCBI Taxonomy" id="478744"/>
    <lineage>
        <taxon>Bacteria</taxon>
        <taxon>Pseudomonadati</taxon>
        <taxon>Bacteroidota</taxon>
        <taxon>Saprospiria</taxon>
        <taxon>Saprospirales</taxon>
        <taxon>Lewinellaceae</taxon>
        <taxon>Neolewinella</taxon>
    </lineage>
</organism>
<accession>A0A1H8Z8T2</accession>
<dbReference type="InterPro" id="IPR011742">
    <property type="entry name" value="CRISPR-assoc_prot_TM1812"/>
</dbReference>
<dbReference type="Proteomes" id="UP000199021">
    <property type="component" value="Unassembled WGS sequence"/>
</dbReference>